<dbReference type="EMBL" id="JBBPBM010000071">
    <property type="protein sequence ID" value="KAK8513001.1"/>
    <property type="molecule type" value="Genomic_DNA"/>
</dbReference>
<dbReference type="Pfam" id="PF01823">
    <property type="entry name" value="MACPF"/>
    <property type="match status" value="1"/>
</dbReference>
<evidence type="ECO:0000313" key="3">
    <source>
        <dbReference type="Proteomes" id="UP001472677"/>
    </source>
</evidence>
<dbReference type="PANTHER" id="PTHR33199">
    <property type="entry name" value="MACPF DOMAIN-CONTAINING PROTEIN CAD1"/>
    <property type="match status" value="1"/>
</dbReference>
<dbReference type="PANTHER" id="PTHR33199:SF13">
    <property type="entry name" value="MAC_PERFORIN DOMAIN-CONTAINING PROTEIN"/>
    <property type="match status" value="1"/>
</dbReference>
<name>A0ABR2C0V0_9ROSI</name>
<evidence type="ECO:0000259" key="1">
    <source>
        <dbReference type="Pfam" id="PF01823"/>
    </source>
</evidence>
<dbReference type="InterPro" id="IPR044663">
    <property type="entry name" value="CAD1/NSL1-like"/>
</dbReference>
<accession>A0ABR2C0V0</accession>
<proteinExistence type="predicted"/>
<gene>
    <name evidence="2" type="ORF">V6N12_030407</name>
</gene>
<sequence>MALKMRLRLPSGPLDVDGDHEFVFPGGISIPNVSNSIKCVEGECTRFNSDVLSFQQDVICIKQQRSSTLQPADIQKRLKDMADKRFVDANGSKDLSEQVCQGDKFRFWFYYFDTVCLDCYSLWILQPFTKGEDDRNLSHIDWLQTVPSEPDVISMSFIPITSLLNGVPDKPPLEQLQQFLDLQLPRQWAPAYSELPLGPQRKRQSTASLQFRFMGPKLYVSTIPVDVGMRPVTGLRLYLEGTRSNRLAICMRPTYFQLVDDTFPDPESYDKSCIEKVRWKNYSGVCTAPVENSNDNSIVTRAQLLVGKYGFRDVLFLRLHFSTVLGAVLLRPPEWDGSFGCAPQSGVLPVSGFISNIMAVRAPPPQDP</sequence>
<feature type="domain" description="MACPF" evidence="1">
    <location>
        <begin position="132"/>
        <end position="175"/>
    </location>
</feature>
<reference evidence="2 3" key="1">
    <citation type="journal article" date="2024" name="G3 (Bethesda)">
        <title>Genome assembly of Hibiscus sabdariffa L. provides insights into metabolisms of medicinal natural products.</title>
        <authorList>
            <person name="Kim T."/>
        </authorList>
    </citation>
    <scope>NUCLEOTIDE SEQUENCE [LARGE SCALE GENOMIC DNA]</scope>
    <source>
        <strain evidence="2">TK-2024</strain>
        <tissue evidence="2">Old leaves</tissue>
    </source>
</reference>
<dbReference type="Proteomes" id="UP001472677">
    <property type="component" value="Unassembled WGS sequence"/>
</dbReference>
<organism evidence="2 3">
    <name type="scientific">Hibiscus sabdariffa</name>
    <name type="common">roselle</name>
    <dbReference type="NCBI Taxonomy" id="183260"/>
    <lineage>
        <taxon>Eukaryota</taxon>
        <taxon>Viridiplantae</taxon>
        <taxon>Streptophyta</taxon>
        <taxon>Embryophyta</taxon>
        <taxon>Tracheophyta</taxon>
        <taxon>Spermatophyta</taxon>
        <taxon>Magnoliopsida</taxon>
        <taxon>eudicotyledons</taxon>
        <taxon>Gunneridae</taxon>
        <taxon>Pentapetalae</taxon>
        <taxon>rosids</taxon>
        <taxon>malvids</taxon>
        <taxon>Malvales</taxon>
        <taxon>Malvaceae</taxon>
        <taxon>Malvoideae</taxon>
        <taxon>Hibiscus</taxon>
    </lineage>
</organism>
<dbReference type="InterPro" id="IPR020864">
    <property type="entry name" value="MACPF"/>
</dbReference>
<protein>
    <recommendedName>
        <fullName evidence="1">MACPF domain-containing protein</fullName>
    </recommendedName>
</protein>
<comment type="caution">
    <text evidence="2">The sequence shown here is derived from an EMBL/GenBank/DDBJ whole genome shotgun (WGS) entry which is preliminary data.</text>
</comment>
<keyword evidence="3" id="KW-1185">Reference proteome</keyword>
<evidence type="ECO:0000313" key="2">
    <source>
        <dbReference type="EMBL" id="KAK8513001.1"/>
    </source>
</evidence>